<comment type="caution">
    <text evidence="1">The sequence shown here is derived from an EMBL/GenBank/DDBJ whole genome shotgun (WGS) entry which is preliminary data.</text>
</comment>
<evidence type="ECO:0000313" key="2">
    <source>
        <dbReference type="Proteomes" id="UP001172386"/>
    </source>
</evidence>
<protein>
    <submittedName>
        <fullName evidence="1">Uncharacterized protein</fullName>
    </submittedName>
</protein>
<name>A0ACC3AC72_9EURO</name>
<organism evidence="1 2">
    <name type="scientific">Neophaeococcomyces mojaviensis</name>
    <dbReference type="NCBI Taxonomy" id="3383035"/>
    <lineage>
        <taxon>Eukaryota</taxon>
        <taxon>Fungi</taxon>
        <taxon>Dikarya</taxon>
        <taxon>Ascomycota</taxon>
        <taxon>Pezizomycotina</taxon>
        <taxon>Eurotiomycetes</taxon>
        <taxon>Chaetothyriomycetidae</taxon>
        <taxon>Chaetothyriales</taxon>
        <taxon>Chaetothyriales incertae sedis</taxon>
        <taxon>Neophaeococcomyces</taxon>
    </lineage>
</organism>
<reference evidence="1" key="1">
    <citation type="submission" date="2022-10" db="EMBL/GenBank/DDBJ databases">
        <title>Culturing micro-colonial fungi from biological soil crusts in the Mojave desert and describing Neophaeococcomyces mojavensis, and introducing the new genera and species Taxawa tesnikishii.</title>
        <authorList>
            <person name="Kurbessoian T."/>
            <person name="Stajich J.E."/>
        </authorList>
    </citation>
    <scope>NUCLEOTIDE SEQUENCE</scope>
    <source>
        <strain evidence="1">JES_112</strain>
    </source>
</reference>
<accession>A0ACC3AC72</accession>
<gene>
    <name evidence="1" type="ORF">H2198_003344</name>
</gene>
<sequence>MRQYQQDDEKTATSHQEVVAVGSTEFNTTDQETISLSEFADDKQAFKFDFNVLANVFSLCIVLMTSQWANVATSSAIPFIAARFPAEAHLASWIASTTSVVVAVTQAFIGDLSDIFGRRVFTICGCVCGFVGLLIGGRAHSLLMVIGGQVIGAFGISMGYLTSPLLQEIVPKAHRPTVVAISSIVSSFGFIGAPIIEGVLIQKQVGGVLEGWRVGFYIGAALWAIGGLGIFFFYRPMDRPNPEGLSVKKRVFKLDWIGIFLVATGLTLLLVGLSYGGNPYPWTSGYVLGPMITGIVLVTVFVAWEWKGTSTGILPHALFQDRNFAIVMAVRVVGGFALIGSQAFLPQLLVYVFGTGGLMTAVWQLPFSICAILGSLSAALLLRYFKEARWITFGLMSTLTLGAGLMLLVKPGVNFAVWFFPTVIMGLSVGCEGVVLGVISGLVTPNELIATAICTCGAATFVGGSVAITIYGLVFNAKVKTYLPAFISDAAIANGLPATSITPLLVAFTSGSPAALASVPSITPEVLTAVTEAARMAYAKSFSYIWYILIAWSVFSAFVALFFTSTKKYFTDEVAAPVKERHQRAETEKSI</sequence>
<evidence type="ECO:0000313" key="1">
    <source>
        <dbReference type="EMBL" id="KAJ9659055.1"/>
    </source>
</evidence>
<proteinExistence type="predicted"/>
<dbReference type="EMBL" id="JAPDRQ010000044">
    <property type="protein sequence ID" value="KAJ9659055.1"/>
    <property type="molecule type" value="Genomic_DNA"/>
</dbReference>
<dbReference type="Proteomes" id="UP001172386">
    <property type="component" value="Unassembled WGS sequence"/>
</dbReference>
<keyword evidence="2" id="KW-1185">Reference proteome</keyword>